<evidence type="ECO:0000313" key="3">
    <source>
        <dbReference type="Proteomes" id="UP000233551"/>
    </source>
</evidence>
<reference evidence="2 3" key="1">
    <citation type="submission" date="2017-11" db="EMBL/GenBank/DDBJ databases">
        <title>De-novo sequencing of pomegranate (Punica granatum L.) genome.</title>
        <authorList>
            <person name="Akparov Z."/>
            <person name="Amiraslanov A."/>
            <person name="Hajiyeva S."/>
            <person name="Abbasov M."/>
            <person name="Kaur K."/>
            <person name="Hamwieh A."/>
            <person name="Solovyev V."/>
            <person name="Salamov A."/>
            <person name="Braich B."/>
            <person name="Kosarev P."/>
            <person name="Mahmoud A."/>
            <person name="Hajiyev E."/>
            <person name="Babayeva S."/>
            <person name="Izzatullayeva V."/>
            <person name="Mammadov A."/>
            <person name="Mammadov A."/>
            <person name="Sharifova S."/>
            <person name="Ojaghi J."/>
            <person name="Eynullazada K."/>
            <person name="Bayramov B."/>
            <person name="Abdulazimova A."/>
            <person name="Shahmuradov I."/>
        </authorList>
    </citation>
    <scope>NUCLEOTIDE SEQUENCE [LARGE SCALE GENOMIC DNA]</scope>
    <source>
        <strain evidence="3">cv. AG2017</strain>
        <tissue evidence="2">Leaf</tissue>
    </source>
</reference>
<protein>
    <submittedName>
        <fullName evidence="2">Uncharacterized protein</fullName>
    </submittedName>
</protein>
<evidence type="ECO:0000313" key="2">
    <source>
        <dbReference type="EMBL" id="PKI31132.1"/>
    </source>
</evidence>
<dbReference type="Proteomes" id="UP000233551">
    <property type="component" value="Unassembled WGS sequence"/>
</dbReference>
<dbReference type="AlphaFoldDB" id="A0A2I0HHH6"/>
<accession>A0A2I0HHH6</accession>
<feature type="region of interest" description="Disordered" evidence="1">
    <location>
        <begin position="1"/>
        <end position="111"/>
    </location>
</feature>
<proteinExistence type="predicted"/>
<dbReference type="EMBL" id="PGOL01009174">
    <property type="protein sequence ID" value="PKI31132.1"/>
    <property type="molecule type" value="Genomic_DNA"/>
</dbReference>
<feature type="compositionally biased region" description="Polar residues" evidence="1">
    <location>
        <begin position="14"/>
        <end position="37"/>
    </location>
</feature>
<gene>
    <name evidence="2" type="ORF">CRG98_048474</name>
</gene>
<organism evidence="2 3">
    <name type="scientific">Punica granatum</name>
    <name type="common">Pomegranate</name>
    <dbReference type="NCBI Taxonomy" id="22663"/>
    <lineage>
        <taxon>Eukaryota</taxon>
        <taxon>Viridiplantae</taxon>
        <taxon>Streptophyta</taxon>
        <taxon>Embryophyta</taxon>
        <taxon>Tracheophyta</taxon>
        <taxon>Spermatophyta</taxon>
        <taxon>Magnoliopsida</taxon>
        <taxon>eudicotyledons</taxon>
        <taxon>Gunneridae</taxon>
        <taxon>Pentapetalae</taxon>
        <taxon>rosids</taxon>
        <taxon>malvids</taxon>
        <taxon>Myrtales</taxon>
        <taxon>Lythraceae</taxon>
        <taxon>Punica</taxon>
    </lineage>
</organism>
<sequence length="111" mass="11509">MSPCPPSGACDGTTLLSPSNLRGSMSPSMSRGFSTRPSLHEKGPMSPSFKLVAQGVLHTSMGPTSPSPKLRDGSLGQGLVCRGSQQAPHNSREESSPSSRPGFDGPHSYKG</sequence>
<name>A0A2I0HHH6_PUNGR</name>
<comment type="caution">
    <text evidence="2">The sequence shown here is derived from an EMBL/GenBank/DDBJ whole genome shotgun (WGS) entry which is preliminary data.</text>
</comment>
<keyword evidence="3" id="KW-1185">Reference proteome</keyword>
<evidence type="ECO:0000256" key="1">
    <source>
        <dbReference type="SAM" id="MobiDB-lite"/>
    </source>
</evidence>